<dbReference type="InterPro" id="IPR000719">
    <property type="entry name" value="Prot_kinase_dom"/>
</dbReference>
<keyword evidence="6" id="KW-0418">Kinase</keyword>
<keyword evidence="7 10" id="KW-0067">ATP-binding</keyword>
<comment type="caution">
    <text evidence="14">The sequence shown here is derived from an EMBL/GenBank/DDBJ whole genome shotgun (WGS) entry which is preliminary data.</text>
</comment>
<dbReference type="PANTHER" id="PTHR44329">
    <property type="entry name" value="SERINE/THREONINE-PROTEIN KINASE TNNI3K-RELATED"/>
    <property type="match status" value="1"/>
</dbReference>
<evidence type="ECO:0000256" key="6">
    <source>
        <dbReference type="ARBA" id="ARBA00022777"/>
    </source>
</evidence>
<feature type="region of interest" description="Disordered" evidence="11">
    <location>
        <begin position="489"/>
        <end position="508"/>
    </location>
</feature>
<organism evidence="14 15">
    <name type="scientific">Hevea brasiliensis</name>
    <name type="common">Para rubber tree</name>
    <name type="synonym">Siphonia brasiliensis</name>
    <dbReference type="NCBI Taxonomy" id="3981"/>
    <lineage>
        <taxon>Eukaryota</taxon>
        <taxon>Viridiplantae</taxon>
        <taxon>Streptophyta</taxon>
        <taxon>Embryophyta</taxon>
        <taxon>Tracheophyta</taxon>
        <taxon>Spermatophyta</taxon>
        <taxon>Magnoliopsida</taxon>
        <taxon>eudicotyledons</taxon>
        <taxon>Gunneridae</taxon>
        <taxon>Pentapetalae</taxon>
        <taxon>rosids</taxon>
        <taxon>fabids</taxon>
        <taxon>Malpighiales</taxon>
        <taxon>Euphorbiaceae</taxon>
        <taxon>Crotonoideae</taxon>
        <taxon>Micrandreae</taxon>
        <taxon>Hevea</taxon>
    </lineage>
</organism>
<dbReference type="Gene3D" id="3.30.200.20">
    <property type="entry name" value="Phosphorylase Kinase, domain 1"/>
    <property type="match status" value="1"/>
</dbReference>
<dbReference type="SUPFAM" id="SSF56112">
    <property type="entry name" value="Protein kinase-like (PK-like)"/>
    <property type="match status" value="1"/>
</dbReference>
<keyword evidence="12" id="KW-0472">Membrane</keyword>
<feature type="compositionally biased region" description="Low complexity" evidence="11">
    <location>
        <begin position="68"/>
        <end position="79"/>
    </location>
</feature>
<evidence type="ECO:0000256" key="3">
    <source>
        <dbReference type="ARBA" id="ARBA00022527"/>
    </source>
</evidence>
<evidence type="ECO:0000313" key="14">
    <source>
        <dbReference type="EMBL" id="KAF2309097.1"/>
    </source>
</evidence>
<comment type="similarity">
    <text evidence="1">Belongs to the protein kinase superfamily. TKL Ser/Thr protein kinase family. RAF subfamily.</text>
</comment>
<dbReference type="FunFam" id="3.30.200.20:FF:000060">
    <property type="entry name" value="Serine/threonine-protein kinase isoform 1"/>
    <property type="match status" value="1"/>
</dbReference>
<feature type="compositionally biased region" description="Polar residues" evidence="11">
    <location>
        <begin position="946"/>
        <end position="958"/>
    </location>
</feature>
<dbReference type="InterPro" id="IPR001245">
    <property type="entry name" value="Ser-Thr/Tyr_kinase_cat_dom"/>
</dbReference>
<feature type="region of interest" description="Disordered" evidence="11">
    <location>
        <begin position="1"/>
        <end position="96"/>
    </location>
</feature>
<dbReference type="InterPro" id="IPR011009">
    <property type="entry name" value="Kinase-like_dom_sf"/>
</dbReference>
<evidence type="ECO:0000256" key="9">
    <source>
        <dbReference type="ARBA" id="ARBA00048679"/>
    </source>
</evidence>
<evidence type="ECO:0000256" key="1">
    <source>
        <dbReference type="ARBA" id="ARBA00010507"/>
    </source>
</evidence>
<dbReference type="GO" id="GO:0004674">
    <property type="term" value="F:protein serine/threonine kinase activity"/>
    <property type="evidence" value="ECO:0007669"/>
    <property type="project" value="UniProtKB-KW"/>
</dbReference>
<dbReference type="EMBL" id="JAAGAX010000006">
    <property type="protein sequence ID" value="KAF2309097.1"/>
    <property type="molecule type" value="Genomic_DNA"/>
</dbReference>
<feature type="domain" description="Protein kinase" evidence="13">
    <location>
        <begin position="710"/>
        <end position="943"/>
    </location>
</feature>
<feature type="compositionally biased region" description="Basic and acidic residues" evidence="11">
    <location>
        <begin position="497"/>
        <end position="508"/>
    </location>
</feature>
<keyword evidence="12" id="KW-1133">Transmembrane helix</keyword>
<feature type="compositionally biased region" description="Polar residues" evidence="11">
    <location>
        <begin position="1"/>
        <end position="22"/>
    </location>
</feature>
<evidence type="ECO:0000256" key="8">
    <source>
        <dbReference type="ARBA" id="ARBA00047899"/>
    </source>
</evidence>
<feature type="compositionally biased region" description="Basic and acidic residues" evidence="11">
    <location>
        <begin position="667"/>
        <end position="683"/>
    </location>
</feature>
<feature type="region of interest" description="Disordered" evidence="11">
    <location>
        <begin position="640"/>
        <end position="692"/>
    </location>
</feature>
<dbReference type="AlphaFoldDB" id="A0A6A6M8C6"/>
<dbReference type="Pfam" id="PF07714">
    <property type="entry name" value="PK_Tyr_Ser-Thr"/>
    <property type="match status" value="2"/>
</dbReference>
<dbReference type="InterPro" id="IPR008271">
    <property type="entry name" value="Ser/Thr_kinase_AS"/>
</dbReference>
<protein>
    <recommendedName>
        <fullName evidence="2">non-specific serine/threonine protein kinase</fullName>
        <ecNumber evidence="2">2.7.11.1</ecNumber>
    </recommendedName>
</protein>
<dbReference type="PROSITE" id="PS00108">
    <property type="entry name" value="PROTEIN_KINASE_ST"/>
    <property type="match status" value="1"/>
</dbReference>
<reference evidence="14 15" key="1">
    <citation type="journal article" date="2020" name="Mol. Plant">
        <title>The Chromosome-Based Rubber Tree Genome Provides New Insights into Spurge Genome Evolution and Rubber Biosynthesis.</title>
        <authorList>
            <person name="Liu J."/>
            <person name="Shi C."/>
            <person name="Shi C.C."/>
            <person name="Li W."/>
            <person name="Zhang Q.J."/>
            <person name="Zhang Y."/>
            <person name="Li K."/>
            <person name="Lu H.F."/>
            <person name="Shi C."/>
            <person name="Zhu S.T."/>
            <person name="Xiao Z.Y."/>
            <person name="Nan H."/>
            <person name="Yue Y."/>
            <person name="Zhu X.G."/>
            <person name="Wu Y."/>
            <person name="Hong X.N."/>
            <person name="Fan G.Y."/>
            <person name="Tong Y."/>
            <person name="Zhang D."/>
            <person name="Mao C.L."/>
            <person name="Liu Y.L."/>
            <person name="Hao S.J."/>
            <person name="Liu W.Q."/>
            <person name="Lv M.Q."/>
            <person name="Zhang H.B."/>
            <person name="Liu Y."/>
            <person name="Hu-Tang G.R."/>
            <person name="Wang J.P."/>
            <person name="Wang J.H."/>
            <person name="Sun Y.H."/>
            <person name="Ni S.B."/>
            <person name="Chen W.B."/>
            <person name="Zhang X.C."/>
            <person name="Jiao Y.N."/>
            <person name="Eichler E.E."/>
            <person name="Li G.H."/>
            <person name="Liu X."/>
            <person name="Gao L.Z."/>
        </authorList>
    </citation>
    <scope>NUCLEOTIDE SEQUENCE [LARGE SCALE GENOMIC DNA]</scope>
    <source>
        <strain evidence="15">cv. GT1</strain>
        <tissue evidence="14">Leaf</tissue>
    </source>
</reference>
<keyword evidence="12" id="KW-0812">Transmembrane</keyword>
<feature type="compositionally biased region" description="Basic and acidic residues" evidence="11">
    <location>
        <begin position="963"/>
        <end position="974"/>
    </location>
</feature>
<dbReference type="InterPro" id="IPR017441">
    <property type="entry name" value="Protein_kinase_ATP_BS"/>
</dbReference>
<dbReference type="Pfam" id="PF14381">
    <property type="entry name" value="EDR1_CTR1_ARMC3_pept"/>
    <property type="match status" value="1"/>
</dbReference>
<evidence type="ECO:0000313" key="15">
    <source>
        <dbReference type="Proteomes" id="UP000467840"/>
    </source>
</evidence>
<proteinExistence type="inferred from homology"/>
<dbReference type="PANTHER" id="PTHR44329:SF146">
    <property type="entry name" value="SERINE_THREONINE-PROTEIN KINASE SIS8-RELATED"/>
    <property type="match status" value="1"/>
</dbReference>
<evidence type="ECO:0000256" key="10">
    <source>
        <dbReference type="PROSITE-ProRule" id="PRU10141"/>
    </source>
</evidence>
<accession>A0A6A6M8C6</accession>
<dbReference type="Gene3D" id="1.10.510.10">
    <property type="entry name" value="Transferase(Phosphotransferase) domain 1"/>
    <property type="match status" value="2"/>
</dbReference>
<name>A0A6A6M8C6_HEVBR</name>
<evidence type="ECO:0000256" key="7">
    <source>
        <dbReference type="ARBA" id="ARBA00022840"/>
    </source>
</evidence>
<feature type="compositionally biased region" description="Basic and acidic residues" evidence="11">
    <location>
        <begin position="80"/>
        <end position="92"/>
    </location>
</feature>
<dbReference type="Pfam" id="PF06966">
    <property type="entry name" value="DUF1295"/>
    <property type="match status" value="1"/>
</dbReference>
<evidence type="ECO:0000259" key="13">
    <source>
        <dbReference type="PROSITE" id="PS50011"/>
    </source>
</evidence>
<dbReference type="GO" id="GO:0005524">
    <property type="term" value="F:ATP binding"/>
    <property type="evidence" value="ECO:0007669"/>
    <property type="project" value="UniProtKB-UniRule"/>
</dbReference>
<comment type="catalytic activity">
    <reaction evidence="8">
        <text>L-threonyl-[protein] + ATP = O-phospho-L-threonyl-[protein] + ADP + H(+)</text>
        <dbReference type="Rhea" id="RHEA:46608"/>
        <dbReference type="Rhea" id="RHEA-COMP:11060"/>
        <dbReference type="Rhea" id="RHEA-COMP:11605"/>
        <dbReference type="ChEBI" id="CHEBI:15378"/>
        <dbReference type="ChEBI" id="CHEBI:30013"/>
        <dbReference type="ChEBI" id="CHEBI:30616"/>
        <dbReference type="ChEBI" id="CHEBI:61977"/>
        <dbReference type="ChEBI" id="CHEBI:456216"/>
        <dbReference type="EC" id="2.7.11.1"/>
    </reaction>
</comment>
<comment type="catalytic activity">
    <reaction evidence="9">
        <text>L-seryl-[protein] + ATP = O-phospho-L-seryl-[protein] + ADP + H(+)</text>
        <dbReference type="Rhea" id="RHEA:17989"/>
        <dbReference type="Rhea" id="RHEA-COMP:9863"/>
        <dbReference type="Rhea" id="RHEA-COMP:11604"/>
        <dbReference type="ChEBI" id="CHEBI:15378"/>
        <dbReference type="ChEBI" id="CHEBI:29999"/>
        <dbReference type="ChEBI" id="CHEBI:30616"/>
        <dbReference type="ChEBI" id="CHEBI:83421"/>
        <dbReference type="ChEBI" id="CHEBI:456216"/>
        <dbReference type="EC" id="2.7.11.1"/>
    </reaction>
</comment>
<evidence type="ECO:0000256" key="12">
    <source>
        <dbReference type="SAM" id="Phobius"/>
    </source>
</evidence>
<dbReference type="InterPro" id="IPR051681">
    <property type="entry name" value="Ser/Thr_Kinases-Pseudokinases"/>
</dbReference>
<keyword evidence="4" id="KW-0808">Transferase</keyword>
<keyword evidence="15" id="KW-1185">Reference proteome</keyword>
<dbReference type="PROSITE" id="PS00107">
    <property type="entry name" value="PROTEIN_KINASE_ATP"/>
    <property type="match status" value="1"/>
</dbReference>
<keyword evidence="3" id="KW-0723">Serine/threonine-protein kinase</keyword>
<evidence type="ECO:0000256" key="4">
    <source>
        <dbReference type="ARBA" id="ARBA00022679"/>
    </source>
</evidence>
<keyword evidence="5 10" id="KW-0547">Nucleotide-binding</keyword>
<gene>
    <name evidence="14" type="ORF">GH714_000457</name>
</gene>
<sequence length="1228" mass="134665">MSNQSQDAEGSNSSKGNKSIDASSPDRVLPSRSNEHKPFPGIPNWLNKKSPSPPSSSNVTRGERTEPSDSISSSGLDVSDAARRDSGSSRDPEIEEEYQIQLALELSAREDPEAVQIEAVKQISLGSCAPENTPAEVVAYRYWNYNSLGYDDKILDGFYDLYGILTESTSERMPSLVDLQGTSIKDGVSWEAVLVNRAADANLLKLEQKALEMAVKSRSESLVFTDRDFVQKLAILVSDYMGGSVADPDNMTRAWRSLSYSLKATLGSMVLPLGSLTIGLARHRALMFKVLADSIGIPCRLVKGHQYTGSDDVAMNFVKIDDGREYIVDLMADPGTLIPDVAGSHIEYDESFFAASPLSQAIDSSYRASSSSGLASSFEEHSDAGTLGRDPDSGMFLLQETNLRTEKVLVREGPSRPNYPFAHARCPSWTEGVSSPAVRRMKVKDVSQYMIDAAKENPQLAQKLHDVLLESGVVAPPSLFTEIYHEQLDGSTTEAKSPVEDKDDHKLKSESWHMKDQDDLGPARFLPPLPHHRLHSKASLAFNQPEQLKPAEGLGVNHPFATREFTGQPVSLQSEVTPVSCTKNVPVAAAAAAAAAVVASSMVAAVAKSSTDSNLPVAAAATATAAAVVATTAAVSKQHEQCARSEGDANGSGYEPQVSGDGGNGGQERDAVGEHSEGERIFDRSAGSGSLKSDAALDDVAECEIPWEEITLGERIGLGSYGEVYHGDWHGTEVAVKRFLDQGISVESLEEFRTEVRIMKRLRHPNVVLFMGAVTRAPNLSIVTEFLPRGSLYRLIHRLNNQLDERRRLRMALDAARGMNYLHNCTPMIVHRDLKSPNLLVDKNWVVKAEWMAPEVLRNEPSDEKCDVYSFGVILWELCTMQQPWGGMNPMQVVGAVGFQQRRLDIPNDMDPVIADIIRKCWQTDPKLRPTFAEIMAALKPLQKPITSAQVPRPSSSTRGRHEKAEVQEQKESTKPASSATKVETTDWIASTLTRRFGLGAGLAWAAFLAVGVVSEQVKTRLEVSQQEANTRDVEKQEEVLLPNGIRKHEFYNTCCVDSGFERGMAFQAGSFEYTSSTVGSSPGIVPINEIWNVVNRILQWGEDRRFDEMRGNLGRLAIFWIFQAVWVWTVSLPVTVVNASDRKPSIQAEDIIGWLMWSVGVSIEAAADQQKLVFKNSPKIEENGAMLDYGNTLVTQIILARFALNSYFNTAILEAVPLIFPAAFCEL</sequence>
<feature type="transmembrane region" description="Helical" evidence="12">
    <location>
        <begin position="1114"/>
        <end position="1132"/>
    </location>
</feature>
<dbReference type="CDD" id="cd13999">
    <property type="entry name" value="STKc_MAP3K-like"/>
    <property type="match status" value="1"/>
</dbReference>
<evidence type="ECO:0000256" key="11">
    <source>
        <dbReference type="SAM" id="MobiDB-lite"/>
    </source>
</evidence>
<evidence type="ECO:0000256" key="5">
    <source>
        <dbReference type="ARBA" id="ARBA00022741"/>
    </source>
</evidence>
<dbReference type="Proteomes" id="UP000467840">
    <property type="component" value="Chromosome 14"/>
</dbReference>
<dbReference type="EC" id="2.7.11.1" evidence="2"/>
<dbReference type="PROSITE" id="PS50011">
    <property type="entry name" value="PROTEIN_KINASE_DOM"/>
    <property type="match status" value="1"/>
</dbReference>
<dbReference type="InterPro" id="IPR055164">
    <property type="entry name" value="EDR1/CTR1/ARMC3-like_pept-like"/>
</dbReference>
<evidence type="ECO:0000256" key="2">
    <source>
        <dbReference type="ARBA" id="ARBA00012513"/>
    </source>
</evidence>
<dbReference type="InterPro" id="IPR010721">
    <property type="entry name" value="UstE-like"/>
</dbReference>
<dbReference type="SMART" id="SM00220">
    <property type="entry name" value="S_TKc"/>
    <property type="match status" value="1"/>
</dbReference>
<feature type="binding site" evidence="10">
    <location>
        <position position="737"/>
    </location>
    <ligand>
        <name>ATP</name>
        <dbReference type="ChEBI" id="CHEBI:30616"/>
    </ligand>
</feature>
<feature type="region of interest" description="Disordered" evidence="11">
    <location>
        <begin position="946"/>
        <end position="981"/>
    </location>
</feature>